<feature type="region of interest" description="Disordered" evidence="1">
    <location>
        <begin position="220"/>
        <end position="395"/>
    </location>
</feature>
<reference evidence="2 3" key="1">
    <citation type="submission" date="2024-01" db="EMBL/GenBank/DDBJ databases">
        <title>Comparative genomics of Cryptococcus and Kwoniella reveals pathogenesis evolution and contrasting modes of karyotype evolution via chromosome fusion or intercentromeric recombination.</title>
        <authorList>
            <person name="Coelho M.A."/>
            <person name="David-Palma M."/>
            <person name="Shea T."/>
            <person name="Bowers K."/>
            <person name="McGinley-Smith S."/>
            <person name="Mohammad A.W."/>
            <person name="Gnirke A."/>
            <person name="Yurkov A.M."/>
            <person name="Nowrousian M."/>
            <person name="Sun S."/>
            <person name="Cuomo C.A."/>
            <person name="Heitman J."/>
        </authorList>
    </citation>
    <scope>NUCLEOTIDE SEQUENCE [LARGE SCALE GENOMIC DNA]</scope>
    <source>
        <strain evidence="2">CBS 11374</strain>
    </source>
</reference>
<protein>
    <recommendedName>
        <fullName evidence="4">Extracellular membrane protein CFEM domain-containing protein</fullName>
    </recommendedName>
</protein>
<evidence type="ECO:0000256" key="1">
    <source>
        <dbReference type="SAM" id="MobiDB-lite"/>
    </source>
</evidence>
<proteinExistence type="predicted"/>
<dbReference type="Proteomes" id="UP001329825">
    <property type="component" value="Chromosome 1"/>
</dbReference>
<sequence>MILSLIDRFETVIISLIIVIVTLSDPIYGYRVIPSSSVNIIPRQGPGTSAFSSPLTNTLSSISTTFTSDTPSTSVVNSIPTSINSKSATTDATNTTPSSSPTPALTLAMSLSTFAQNNDTHSASSANTEDQATTGNCTAQGGGCVIYTESLSSCEDDNCACDLSYSAQVCAQCLASQEAVQGYNYYLSACVGYGLVKPTETIIAQCEDATDTSDILTDMTTNPVSRPTPTETQSGGQVVDENGNDSSVNAIGNASGVEGDASHNISNGSGNENGSGGNPDSMGVVAIKIPDGTGGEKNYTSPEEITSLNNGYETPSMASNSPEGAMSTVLTTGMNGSPTSFVTSAGPTGNPTPSDADDVSTASLALGSSAEETASTDDTTTSNGGVDMNSQQSGTSALDSAKSFFSSSVDPTCQSNCDTWLESAQSCTDDTCICNSQAMDSAKACSSCVLSANSTDQMNAYASFDQGCVAASAEATEATSSSQSDLGGSAAEVSGQTALGMTTPIEPNSSGTSDSTVTGSKSKSTATGKKQNAETGMATATAYEDEESSAVRLGRGHLAKYGGVVVTILMGLLGTTLI</sequence>
<evidence type="ECO:0008006" key="4">
    <source>
        <dbReference type="Google" id="ProtNLM"/>
    </source>
</evidence>
<evidence type="ECO:0000313" key="3">
    <source>
        <dbReference type="Proteomes" id="UP001329825"/>
    </source>
</evidence>
<evidence type="ECO:0000313" key="2">
    <source>
        <dbReference type="EMBL" id="WRT63235.1"/>
    </source>
</evidence>
<keyword evidence="3" id="KW-1185">Reference proteome</keyword>
<feature type="compositionally biased region" description="Low complexity" evidence="1">
    <location>
        <begin position="509"/>
        <end position="530"/>
    </location>
</feature>
<organism evidence="2 3">
    <name type="scientific">Kwoniella shivajii</name>
    <dbReference type="NCBI Taxonomy" id="564305"/>
    <lineage>
        <taxon>Eukaryota</taxon>
        <taxon>Fungi</taxon>
        <taxon>Dikarya</taxon>
        <taxon>Basidiomycota</taxon>
        <taxon>Agaricomycotina</taxon>
        <taxon>Tremellomycetes</taxon>
        <taxon>Tremellales</taxon>
        <taxon>Cryptococcaceae</taxon>
        <taxon>Kwoniella</taxon>
    </lineage>
</organism>
<dbReference type="GeneID" id="87952269"/>
<feature type="compositionally biased region" description="Polar residues" evidence="1">
    <location>
        <begin position="220"/>
        <end position="236"/>
    </location>
</feature>
<dbReference type="EMBL" id="CP141881">
    <property type="protein sequence ID" value="WRT63235.1"/>
    <property type="molecule type" value="Genomic_DNA"/>
</dbReference>
<gene>
    <name evidence="2" type="ORF">IL334_000138</name>
</gene>
<feature type="compositionally biased region" description="Polar residues" evidence="1">
    <location>
        <begin position="298"/>
        <end position="353"/>
    </location>
</feature>
<accession>A0ABZ1CNA8</accession>
<feature type="compositionally biased region" description="Low complexity" evidence="1">
    <location>
        <begin position="368"/>
        <end position="382"/>
    </location>
</feature>
<feature type="region of interest" description="Disordered" evidence="1">
    <location>
        <begin position="500"/>
        <end position="549"/>
    </location>
</feature>
<dbReference type="RefSeq" id="XP_062787975.1">
    <property type="nucleotide sequence ID" value="XM_062931924.1"/>
</dbReference>
<name>A0ABZ1CNA8_9TREE</name>